<dbReference type="Pfam" id="PF01663">
    <property type="entry name" value="Phosphodiest"/>
    <property type="match status" value="1"/>
</dbReference>
<dbReference type="Gene3D" id="3.40.720.10">
    <property type="entry name" value="Alkaline Phosphatase, subunit A"/>
    <property type="match status" value="1"/>
</dbReference>
<name>A0ABW1KZM4_9PROT</name>
<dbReference type="Proteomes" id="UP001596116">
    <property type="component" value="Unassembled WGS sequence"/>
</dbReference>
<gene>
    <name evidence="1" type="ORF">ACFMB1_11110</name>
</gene>
<dbReference type="InterPro" id="IPR017850">
    <property type="entry name" value="Alkaline_phosphatase_core_sf"/>
</dbReference>
<organism evidence="1 2">
    <name type="scientific">Hyphococcus aureus</name>
    <dbReference type="NCBI Taxonomy" id="2666033"/>
    <lineage>
        <taxon>Bacteria</taxon>
        <taxon>Pseudomonadati</taxon>
        <taxon>Pseudomonadota</taxon>
        <taxon>Alphaproteobacteria</taxon>
        <taxon>Parvularculales</taxon>
        <taxon>Parvularculaceae</taxon>
        <taxon>Hyphococcus</taxon>
    </lineage>
</organism>
<reference evidence="1 2" key="1">
    <citation type="submission" date="2024-09" db="EMBL/GenBank/DDBJ databases">
        <authorList>
            <person name="Zhang Z.-H."/>
        </authorList>
    </citation>
    <scope>NUCLEOTIDE SEQUENCE [LARGE SCALE GENOMIC DNA]</scope>
    <source>
        <strain evidence="1 2">HHTR114</strain>
    </source>
</reference>
<dbReference type="InterPro" id="IPR002591">
    <property type="entry name" value="Phosphodiest/P_Trfase"/>
</dbReference>
<protein>
    <submittedName>
        <fullName evidence="1">Alkaline phosphatase family protein</fullName>
    </submittedName>
</protein>
<dbReference type="SUPFAM" id="SSF53649">
    <property type="entry name" value="Alkaline phosphatase-like"/>
    <property type="match status" value="1"/>
</dbReference>
<comment type="caution">
    <text evidence="1">The sequence shown here is derived from an EMBL/GenBank/DDBJ whole genome shotgun (WGS) entry which is preliminary data.</text>
</comment>
<proteinExistence type="predicted"/>
<dbReference type="EMBL" id="JBHPON010000002">
    <property type="protein sequence ID" value="MFC6036096.1"/>
    <property type="molecule type" value="Genomic_DNA"/>
</dbReference>
<evidence type="ECO:0000313" key="2">
    <source>
        <dbReference type="Proteomes" id="UP001596116"/>
    </source>
</evidence>
<accession>A0ABW1KZM4</accession>
<evidence type="ECO:0000313" key="1">
    <source>
        <dbReference type="EMBL" id="MFC6036096.1"/>
    </source>
</evidence>
<dbReference type="RefSeq" id="WP_379882676.1">
    <property type="nucleotide sequence ID" value="NZ_JBHPON010000002.1"/>
</dbReference>
<sequence>MPAKILMFGFDGADPAFMDSLIEAGELPNFKRIRDQAAVHPIENDAAQGAAQFWNSASIGAGIGHHGHYFFMQFKPDTYDILPNHESSIRDITPFWNRLDDEGYRVAVVDWHRMQPKPMRNGHLVDNWLGHDPLTETIWHPQSLAEEGAKFFKGDAIGGGFEFKPRETAEEIGDYLHHLFNRINSKTEFCCAQLRDHDWDMFISCFSDVHDVGHHLYHLEDETHELYDPEIARIIKKPLSDCYRRVDAAIGKIIDAAGPGAQLFAYGGPGMEPLISANSAMEEMLRRIDWGVEAPPTVAETAKKSFHSLVPVSLRRRLAPLARAVRRKVAVSDFARRRFFAVPHNDNSGAIRINVKGREKHGVVEPGADYDAVVKEITDAVMTFKNADTGLPIAKRVVRMRGRFDGPYAEDLPDLFVDWDRSTAPKNFSKIVSDMYGEIDLAPVQRTGDHNPSGFFWTPPELGDVSAALPEHITAPIMDAVRRRCEPSGHAAASQAAE</sequence>
<keyword evidence="2" id="KW-1185">Reference proteome</keyword>